<evidence type="ECO:0000256" key="7">
    <source>
        <dbReference type="ARBA" id="ARBA00022679"/>
    </source>
</evidence>
<dbReference type="InterPro" id="IPR032807">
    <property type="entry name" value="GNVR"/>
</dbReference>
<evidence type="ECO:0000256" key="4">
    <source>
        <dbReference type="ARBA" id="ARBA00011903"/>
    </source>
</evidence>
<evidence type="ECO:0000256" key="6">
    <source>
        <dbReference type="ARBA" id="ARBA00022519"/>
    </source>
</evidence>
<dbReference type="Proteomes" id="UP001204015">
    <property type="component" value="Unassembled WGS sequence"/>
</dbReference>
<evidence type="ECO:0000259" key="17">
    <source>
        <dbReference type="Pfam" id="PF02706"/>
    </source>
</evidence>
<keyword evidence="8 16" id="KW-0812">Transmembrane</keyword>
<evidence type="ECO:0000256" key="11">
    <source>
        <dbReference type="ARBA" id="ARBA00022840"/>
    </source>
</evidence>
<dbReference type="EC" id="2.7.10.2" evidence="4"/>
<proteinExistence type="inferred from homology"/>
<comment type="similarity">
    <text evidence="3">Belongs to the etk/wzc family.</text>
</comment>
<dbReference type="Pfam" id="PF02706">
    <property type="entry name" value="Wzz"/>
    <property type="match status" value="1"/>
</dbReference>
<dbReference type="CDD" id="cd05387">
    <property type="entry name" value="BY-kinase"/>
    <property type="match status" value="1"/>
</dbReference>
<keyword evidence="10" id="KW-0418">Kinase</keyword>
<evidence type="ECO:0000313" key="20">
    <source>
        <dbReference type="EMBL" id="MCO6024487.1"/>
    </source>
</evidence>
<keyword evidence="12 16" id="KW-1133">Transmembrane helix</keyword>
<dbReference type="InterPro" id="IPR025669">
    <property type="entry name" value="AAA_dom"/>
</dbReference>
<dbReference type="EMBL" id="JAMXLY010000002">
    <property type="protein sequence ID" value="MCO6024487.1"/>
    <property type="molecule type" value="Genomic_DNA"/>
</dbReference>
<evidence type="ECO:0000313" key="21">
    <source>
        <dbReference type="Proteomes" id="UP001204015"/>
    </source>
</evidence>
<keyword evidence="7 20" id="KW-0808">Transferase</keyword>
<dbReference type="Gene3D" id="3.40.50.300">
    <property type="entry name" value="P-loop containing nucleotide triphosphate hydrolases"/>
    <property type="match status" value="1"/>
</dbReference>
<keyword evidence="21" id="KW-1185">Reference proteome</keyword>
<dbReference type="InterPro" id="IPR027417">
    <property type="entry name" value="P-loop_NTPase"/>
</dbReference>
<comment type="catalytic activity">
    <reaction evidence="15">
        <text>L-tyrosyl-[protein] + ATP = O-phospho-L-tyrosyl-[protein] + ADP + H(+)</text>
        <dbReference type="Rhea" id="RHEA:10596"/>
        <dbReference type="Rhea" id="RHEA-COMP:10136"/>
        <dbReference type="Rhea" id="RHEA-COMP:20101"/>
        <dbReference type="ChEBI" id="CHEBI:15378"/>
        <dbReference type="ChEBI" id="CHEBI:30616"/>
        <dbReference type="ChEBI" id="CHEBI:46858"/>
        <dbReference type="ChEBI" id="CHEBI:61978"/>
        <dbReference type="ChEBI" id="CHEBI:456216"/>
        <dbReference type="EC" id="2.7.10.2"/>
    </reaction>
</comment>
<dbReference type="Pfam" id="PF13614">
    <property type="entry name" value="AAA_31"/>
    <property type="match status" value="1"/>
</dbReference>
<dbReference type="InterPro" id="IPR003856">
    <property type="entry name" value="LPS_length_determ_N"/>
</dbReference>
<dbReference type="NCBIfam" id="TIGR01007">
    <property type="entry name" value="eps_fam"/>
    <property type="match status" value="1"/>
</dbReference>
<evidence type="ECO:0000256" key="1">
    <source>
        <dbReference type="ARBA" id="ARBA00004429"/>
    </source>
</evidence>
<gene>
    <name evidence="20" type="ORF">NG821_01275</name>
</gene>
<organism evidence="20 21">
    <name type="scientific">Segatella cerevisiae</name>
    <dbReference type="NCBI Taxonomy" id="2053716"/>
    <lineage>
        <taxon>Bacteria</taxon>
        <taxon>Pseudomonadati</taxon>
        <taxon>Bacteroidota</taxon>
        <taxon>Bacteroidia</taxon>
        <taxon>Bacteroidales</taxon>
        <taxon>Prevotellaceae</taxon>
        <taxon>Segatella</taxon>
    </lineage>
</organism>
<evidence type="ECO:0000256" key="8">
    <source>
        <dbReference type="ARBA" id="ARBA00022692"/>
    </source>
</evidence>
<keyword evidence="11" id="KW-0067">ATP-binding</keyword>
<evidence type="ECO:0000256" key="3">
    <source>
        <dbReference type="ARBA" id="ARBA00008883"/>
    </source>
</evidence>
<comment type="similarity">
    <text evidence="2">Belongs to the CpsD/CapB family.</text>
</comment>
<feature type="transmembrane region" description="Helical" evidence="16">
    <location>
        <begin position="518"/>
        <end position="541"/>
    </location>
</feature>
<evidence type="ECO:0000256" key="2">
    <source>
        <dbReference type="ARBA" id="ARBA00007316"/>
    </source>
</evidence>
<name>A0ABT1BTT6_9BACT</name>
<keyword evidence="9" id="KW-0547">Nucleotide-binding</keyword>
<evidence type="ECO:0000256" key="13">
    <source>
        <dbReference type="ARBA" id="ARBA00023136"/>
    </source>
</evidence>
<keyword evidence="5" id="KW-1003">Cell membrane</keyword>
<evidence type="ECO:0000256" key="15">
    <source>
        <dbReference type="ARBA" id="ARBA00051245"/>
    </source>
</evidence>
<dbReference type="Pfam" id="PF13807">
    <property type="entry name" value="GNVR"/>
    <property type="match status" value="1"/>
</dbReference>
<accession>A0ABT1BTT6</accession>
<comment type="subcellular location">
    <subcellularLocation>
        <location evidence="1">Cell inner membrane</location>
        <topology evidence="1">Multi-pass membrane protein</topology>
    </subcellularLocation>
</comment>
<comment type="caution">
    <text evidence="20">The sequence shown here is derived from an EMBL/GenBank/DDBJ whole genome shotgun (WGS) entry which is preliminary data.</text>
</comment>
<evidence type="ECO:0000256" key="9">
    <source>
        <dbReference type="ARBA" id="ARBA00022741"/>
    </source>
</evidence>
<evidence type="ECO:0000256" key="12">
    <source>
        <dbReference type="ARBA" id="ARBA00022989"/>
    </source>
</evidence>
<reference evidence="20 21" key="1">
    <citation type="submission" date="2022-06" db="EMBL/GenBank/DDBJ databases">
        <title>A taxonomic note on the genus Prevotella: Description of four novel genera and emended description of the genera Hallella and Xylanibacter.</title>
        <authorList>
            <person name="Hitch T.C.A."/>
        </authorList>
    </citation>
    <scope>NUCLEOTIDE SEQUENCE [LARGE SCALE GENOMIC DNA]</scope>
    <source>
        <strain evidence="20 21">DSM 100619</strain>
    </source>
</reference>
<feature type="domain" description="AAA" evidence="18">
    <location>
        <begin position="607"/>
        <end position="731"/>
    </location>
</feature>
<feature type="domain" description="Polysaccharide chain length determinant N-terminal" evidence="17">
    <location>
        <begin position="24"/>
        <end position="113"/>
    </location>
</feature>
<evidence type="ECO:0000259" key="18">
    <source>
        <dbReference type="Pfam" id="PF13614"/>
    </source>
</evidence>
<dbReference type="GO" id="GO:0004715">
    <property type="term" value="F:non-membrane spanning protein tyrosine kinase activity"/>
    <property type="evidence" value="ECO:0007669"/>
    <property type="project" value="UniProtKB-EC"/>
</dbReference>
<feature type="domain" description="Tyrosine-protein kinase G-rich" evidence="19">
    <location>
        <begin position="461"/>
        <end position="537"/>
    </location>
</feature>
<keyword evidence="6" id="KW-0997">Cell inner membrane</keyword>
<dbReference type="SUPFAM" id="SSF52540">
    <property type="entry name" value="P-loop containing nucleoside triphosphate hydrolases"/>
    <property type="match status" value="1"/>
</dbReference>
<dbReference type="RefSeq" id="WP_252759849.1">
    <property type="nucleotide sequence ID" value="NZ_JAMXLY010000002.1"/>
</dbReference>
<dbReference type="InterPro" id="IPR050445">
    <property type="entry name" value="Bact_polysacc_biosynth/exp"/>
</dbReference>
<dbReference type="PANTHER" id="PTHR32309">
    <property type="entry name" value="TYROSINE-PROTEIN KINASE"/>
    <property type="match status" value="1"/>
</dbReference>
<protein>
    <recommendedName>
        <fullName evidence="4">non-specific protein-tyrosine kinase</fullName>
        <ecNumber evidence="4">2.7.10.2</ecNumber>
    </recommendedName>
</protein>
<evidence type="ECO:0000256" key="5">
    <source>
        <dbReference type="ARBA" id="ARBA00022475"/>
    </source>
</evidence>
<dbReference type="PANTHER" id="PTHR32309:SF13">
    <property type="entry name" value="FERRIC ENTEROBACTIN TRANSPORT PROTEIN FEPE"/>
    <property type="match status" value="1"/>
</dbReference>
<dbReference type="InterPro" id="IPR005702">
    <property type="entry name" value="Wzc-like_C"/>
</dbReference>
<feature type="transmembrane region" description="Helical" evidence="16">
    <location>
        <begin position="40"/>
        <end position="58"/>
    </location>
</feature>
<keyword evidence="13 16" id="KW-0472">Membrane</keyword>
<sequence>MEENRNIESANAVDQQEDNEKESSFDFATIYATVILNWKWFVLSLIVCVGVAFIYLRYSTPVWQANVKLLIKDDDNNSSNGGRGNDLLQSSSTLGLISSSNGIDNEMEILSSHLLSQGAIKDLKLYVDYSATGTFKDELLYKDEPIAVDIDPYHLEKLEYPIELVIEQTAKGYHVTGKYETLDKINNKIIPHLIDSSFPSLPIGLRTRVGTLTFQETSTPMNGRKEKVTIYSLKMMGEKYVNNLTVSQTNKNTTIAQLELHDEIPERATDYLTDLVQVYNRQANEDKNEVAYRTEAFINNRLEKINAELGNTEGQLESYKKRNNMVEMQLNSAQTVQDADTYGQKLSDANTQIALLNSLREYMHHPTNRYQTLPSNVGLTDQSATELINKYNEIALERNRLMRSASENSPSVIPLTAQLNDLTVSIKHAVNQAIQGLNIQRNSIAALYGKYQNQVGETPEQERMLNQIGRQQDVKSGLYLTLLQKREENSINLAATVDKGKLIDIPDVEGIVSPKKPLVLLAALILGIGIPSLILFILQFFHYKIEGHDDVAKLTKLPIIADVAVASDTVKSKADIVVSENQNNQMEEIFRSMRTNLQFLMKKGQKVMLFTSSTSGEGKTFNAANLAVSFALLGKKIILIGLDIRKPRLAELFKLRDHHHGITPLLANDDPTEESVKQQILSSGVNKNLDLLLAGPTPPNPAELLSRESLDKIIAILRKNYDYVIIDSAPVGLVTDTLQIGRVCDATVLVCRADYTPKDSFGLINSLSEQKKLPNMSIVVNGIDLSKKKYGYYYGYGKYGKYGKYGHYGNYGSYGKYGHYGNYGSYGSYGNYASHYGRKDDDSVKK</sequence>
<keyword evidence="14" id="KW-0829">Tyrosine-protein kinase</keyword>
<evidence type="ECO:0000259" key="19">
    <source>
        <dbReference type="Pfam" id="PF13807"/>
    </source>
</evidence>
<evidence type="ECO:0000256" key="10">
    <source>
        <dbReference type="ARBA" id="ARBA00022777"/>
    </source>
</evidence>
<evidence type="ECO:0000256" key="16">
    <source>
        <dbReference type="SAM" id="Phobius"/>
    </source>
</evidence>
<evidence type="ECO:0000256" key="14">
    <source>
        <dbReference type="ARBA" id="ARBA00023137"/>
    </source>
</evidence>